<keyword evidence="2" id="KW-1185">Reference proteome</keyword>
<evidence type="ECO:0000313" key="2">
    <source>
        <dbReference type="Proteomes" id="UP000315711"/>
    </source>
</evidence>
<organism evidence="1 2">
    <name type="scientific">Halalkalibacter nanhaiisediminis</name>
    <dbReference type="NCBI Taxonomy" id="688079"/>
    <lineage>
        <taxon>Bacteria</taxon>
        <taxon>Bacillati</taxon>
        <taxon>Bacillota</taxon>
        <taxon>Bacilli</taxon>
        <taxon>Bacillales</taxon>
        <taxon>Bacillaceae</taxon>
        <taxon>Halalkalibacter</taxon>
    </lineage>
</organism>
<gene>
    <name evidence="1" type="ORF">IQ10_01989</name>
</gene>
<dbReference type="Proteomes" id="UP000315711">
    <property type="component" value="Unassembled WGS sequence"/>
</dbReference>
<accession>A0A562QIV5</accession>
<sequence length="47" mass="5552">MNTIRSNWINFLRQYGPIPQNDNMYDETIQSILKKKKVTPIKSISNI</sequence>
<reference evidence="1 2" key="1">
    <citation type="journal article" date="2015" name="Stand. Genomic Sci.">
        <title>Genomic Encyclopedia of Bacterial and Archaeal Type Strains, Phase III: the genomes of soil and plant-associated and newly described type strains.</title>
        <authorList>
            <person name="Whitman W.B."/>
            <person name="Woyke T."/>
            <person name="Klenk H.P."/>
            <person name="Zhou Y."/>
            <person name="Lilburn T.G."/>
            <person name="Beck B.J."/>
            <person name="De Vos P."/>
            <person name="Vandamme P."/>
            <person name="Eisen J.A."/>
            <person name="Garrity G."/>
            <person name="Hugenholtz P."/>
            <person name="Kyrpides N.C."/>
        </authorList>
    </citation>
    <scope>NUCLEOTIDE SEQUENCE [LARGE SCALE GENOMIC DNA]</scope>
    <source>
        <strain evidence="1 2">CGMCC 1.10116</strain>
    </source>
</reference>
<evidence type="ECO:0000313" key="1">
    <source>
        <dbReference type="EMBL" id="TWI56100.1"/>
    </source>
</evidence>
<name>A0A562QIV5_9BACI</name>
<comment type="caution">
    <text evidence="1">The sequence shown here is derived from an EMBL/GenBank/DDBJ whole genome shotgun (WGS) entry which is preliminary data.</text>
</comment>
<dbReference type="AlphaFoldDB" id="A0A562QIV5"/>
<protein>
    <submittedName>
        <fullName evidence="1">Uncharacterized protein</fullName>
    </submittedName>
</protein>
<proteinExistence type="predicted"/>
<dbReference type="EMBL" id="VLKZ01000005">
    <property type="protein sequence ID" value="TWI56100.1"/>
    <property type="molecule type" value="Genomic_DNA"/>
</dbReference>